<comment type="caution">
    <text evidence="1">The sequence shown here is derived from an EMBL/GenBank/DDBJ whole genome shotgun (WGS) entry which is preliminary data.</text>
</comment>
<proteinExistence type="predicted"/>
<organism evidence="1 2">
    <name type="scientific">Rotaria magnacalcarata</name>
    <dbReference type="NCBI Taxonomy" id="392030"/>
    <lineage>
        <taxon>Eukaryota</taxon>
        <taxon>Metazoa</taxon>
        <taxon>Spiralia</taxon>
        <taxon>Gnathifera</taxon>
        <taxon>Rotifera</taxon>
        <taxon>Eurotatoria</taxon>
        <taxon>Bdelloidea</taxon>
        <taxon>Philodinida</taxon>
        <taxon>Philodinidae</taxon>
        <taxon>Rotaria</taxon>
    </lineage>
</organism>
<protein>
    <submittedName>
        <fullName evidence="1">Uncharacterized protein</fullName>
    </submittedName>
</protein>
<dbReference type="Proteomes" id="UP000663887">
    <property type="component" value="Unassembled WGS sequence"/>
</dbReference>
<accession>A0A816N8G5</accession>
<gene>
    <name evidence="1" type="ORF">XDN619_LOCUS5344</name>
</gene>
<dbReference type="AlphaFoldDB" id="A0A816N8G5"/>
<evidence type="ECO:0000313" key="1">
    <source>
        <dbReference type="EMBL" id="CAF2033124.1"/>
    </source>
</evidence>
<sequence>MQRIKPRYQLDYRTMLYLADTTARQYRIVIGSETLPTLLLRVADSDSSFENNQESAARFNDLPNKKDSLYTGKIIINLHMRRIDVEAINIHPITSEREKVVYLDFLSDSETNMQELLERLTIYGNSRNFQLFQLIDLNLLSAESAYDSLVGVNRSEGNSSMGRSTNLSLINHNVYTYIKDKFQSAYIQSSTSNNNNDENDNKDAIVNEEKWSVMVIRDPFLLRQFCDDVAFTRSIREIEEEEAEIRRADQPVRCVQCSDYYLVQDNKMGVCVHHDGFVYDNHSITLAQWGQHAAIAQLLKEEAEAIKQSSTNPLTPEQKERLEREKQRFKYICCNQTVQASGMVGGCKRGKHSLADAKLIQWEYECDHNRDYQDKRLNLIQTRI</sequence>
<name>A0A816N8G5_9BILA</name>
<dbReference type="EMBL" id="CAJNRG010001408">
    <property type="protein sequence ID" value="CAF2033124.1"/>
    <property type="molecule type" value="Genomic_DNA"/>
</dbReference>
<evidence type="ECO:0000313" key="2">
    <source>
        <dbReference type="Proteomes" id="UP000663887"/>
    </source>
</evidence>
<reference evidence="1" key="1">
    <citation type="submission" date="2021-02" db="EMBL/GenBank/DDBJ databases">
        <authorList>
            <person name="Nowell W R."/>
        </authorList>
    </citation>
    <scope>NUCLEOTIDE SEQUENCE</scope>
</reference>